<dbReference type="RefSeq" id="WP_210097089.1">
    <property type="nucleotide sequence ID" value="NZ_BAAAIO010000001.1"/>
</dbReference>
<dbReference type="Proteomes" id="UP000703720">
    <property type="component" value="Unassembled WGS sequence"/>
</dbReference>
<dbReference type="SUPFAM" id="SSF54593">
    <property type="entry name" value="Glyoxalase/Bleomycin resistance protein/Dihydroxybiphenyl dioxygenase"/>
    <property type="match status" value="1"/>
</dbReference>
<organism evidence="2 3">
    <name type="scientific">Microbacterium phyllosphaerae</name>
    <dbReference type="NCBI Taxonomy" id="124798"/>
    <lineage>
        <taxon>Bacteria</taxon>
        <taxon>Bacillati</taxon>
        <taxon>Actinomycetota</taxon>
        <taxon>Actinomycetes</taxon>
        <taxon>Micrococcales</taxon>
        <taxon>Microbacteriaceae</taxon>
        <taxon>Microbacterium</taxon>
    </lineage>
</organism>
<dbReference type="InterPro" id="IPR004360">
    <property type="entry name" value="Glyas_Fos-R_dOase_dom"/>
</dbReference>
<name>A0ABS4WNJ9_9MICO</name>
<evidence type="ECO:0000259" key="1">
    <source>
        <dbReference type="PROSITE" id="PS51819"/>
    </source>
</evidence>
<evidence type="ECO:0000313" key="3">
    <source>
        <dbReference type="Proteomes" id="UP000703720"/>
    </source>
</evidence>
<keyword evidence="3" id="KW-1185">Reference proteome</keyword>
<proteinExistence type="predicted"/>
<dbReference type="InterPro" id="IPR037523">
    <property type="entry name" value="VOC_core"/>
</dbReference>
<sequence length="135" mass="15122">MALLDHLGITVGDLERGRAQFHPVLTALGYEFGSEAEGGISWHHGEETEIIVFAPREERGGPHVHGRVGWQHLAFAVESRDEVDRLHAVAVAAGWTVVREPKIYERFSETYYASFVEDDSGIRVEFMHNPPRVSA</sequence>
<dbReference type="InterPro" id="IPR029068">
    <property type="entry name" value="Glyas_Bleomycin-R_OHBP_Dase"/>
</dbReference>
<gene>
    <name evidence="2" type="ORF">JOF42_001270</name>
</gene>
<dbReference type="Gene3D" id="3.10.180.10">
    <property type="entry name" value="2,3-Dihydroxybiphenyl 1,2-Dioxygenase, domain 1"/>
    <property type="match status" value="1"/>
</dbReference>
<comment type="caution">
    <text evidence="2">The sequence shown here is derived from an EMBL/GenBank/DDBJ whole genome shotgun (WGS) entry which is preliminary data.</text>
</comment>
<protein>
    <submittedName>
        <fullName evidence="2">Catechol 2,3-dioxygenase-like lactoylglutathione lyase family enzyme</fullName>
    </submittedName>
</protein>
<dbReference type="Pfam" id="PF00903">
    <property type="entry name" value="Glyoxalase"/>
    <property type="match status" value="1"/>
</dbReference>
<accession>A0ABS4WNJ9</accession>
<dbReference type="PANTHER" id="PTHR35006">
    <property type="entry name" value="GLYOXALASE FAMILY PROTEIN (AFU_ORTHOLOGUE AFUA_5G14830)"/>
    <property type="match status" value="1"/>
</dbReference>
<dbReference type="PANTHER" id="PTHR35006:SF2">
    <property type="entry name" value="GLYOXALASE FAMILY PROTEIN (AFU_ORTHOLOGUE AFUA_5G14830)"/>
    <property type="match status" value="1"/>
</dbReference>
<feature type="domain" description="VOC" evidence="1">
    <location>
        <begin position="3"/>
        <end position="129"/>
    </location>
</feature>
<reference evidence="2 3" key="1">
    <citation type="submission" date="2021-03" db="EMBL/GenBank/DDBJ databases">
        <title>Sequencing the genomes of 1000 actinobacteria strains.</title>
        <authorList>
            <person name="Klenk H.-P."/>
        </authorList>
    </citation>
    <scope>NUCLEOTIDE SEQUENCE [LARGE SCALE GENOMIC DNA]</scope>
    <source>
        <strain evidence="2 3">DSM 13468</strain>
    </source>
</reference>
<dbReference type="PROSITE" id="PS51819">
    <property type="entry name" value="VOC"/>
    <property type="match status" value="1"/>
</dbReference>
<dbReference type="EMBL" id="JAGIOA010000001">
    <property type="protein sequence ID" value="MBP2377775.1"/>
    <property type="molecule type" value="Genomic_DNA"/>
</dbReference>
<evidence type="ECO:0000313" key="2">
    <source>
        <dbReference type="EMBL" id="MBP2377775.1"/>
    </source>
</evidence>